<dbReference type="PANTHER" id="PTHR30041">
    <property type="entry name" value="ARSENATE REDUCTASE"/>
    <property type="match status" value="1"/>
</dbReference>
<dbReference type="InterPro" id="IPR006504">
    <property type="entry name" value="Tscrpt_reg_Spx/MgsR"/>
</dbReference>
<dbReference type="CDD" id="cd03035">
    <property type="entry name" value="ArsC_Yffb"/>
    <property type="match status" value="1"/>
</dbReference>
<dbReference type="PROSITE" id="PS51353">
    <property type="entry name" value="ARSC"/>
    <property type="match status" value="1"/>
</dbReference>
<dbReference type="AlphaFoldDB" id="A0A0F9TJC3"/>
<organism evidence="1">
    <name type="scientific">marine sediment metagenome</name>
    <dbReference type="NCBI Taxonomy" id="412755"/>
    <lineage>
        <taxon>unclassified sequences</taxon>
        <taxon>metagenomes</taxon>
        <taxon>ecological metagenomes</taxon>
    </lineage>
</organism>
<dbReference type="PANTHER" id="PTHR30041:SF8">
    <property type="entry name" value="PROTEIN YFFB"/>
    <property type="match status" value="1"/>
</dbReference>
<dbReference type="Pfam" id="PF03960">
    <property type="entry name" value="ArsC"/>
    <property type="match status" value="1"/>
</dbReference>
<protein>
    <recommendedName>
        <fullName evidence="2">ArsC family reductase</fullName>
    </recommendedName>
</protein>
<accession>A0A0F9TJC3</accession>
<proteinExistence type="predicted"/>
<dbReference type="InterPro" id="IPR006660">
    <property type="entry name" value="Arsenate_reductase-like"/>
</dbReference>
<dbReference type="EMBL" id="LAZR01001184">
    <property type="protein sequence ID" value="KKN49111.1"/>
    <property type="molecule type" value="Genomic_DNA"/>
</dbReference>
<dbReference type="Gene3D" id="3.40.30.10">
    <property type="entry name" value="Glutaredoxin"/>
    <property type="match status" value="1"/>
</dbReference>
<evidence type="ECO:0008006" key="2">
    <source>
        <dbReference type="Google" id="ProtNLM"/>
    </source>
</evidence>
<dbReference type="NCBIfam" id="NF008107">
    <property type="entry name" value="PRK10853.1"/>
    <property type="match status" value="1"/>
</dbReference>
<dbReference type="InterPro" id="IPR036249">
    <property type="entry name" value="Thioredoxin-like_sf"/>
</dbReference>
<dbReference type="NCBIfam" id="TIGR01617">
    <property type="entry name" value="arsC_related"/>
    <property type="match status" value="1"/>
</dbReference>
<gene>
    <name evidence="1" type="ORF">LCGC14_0646150</name>
</gene>
<comment type="caution">
    <text evidence="1">The sequence shown here is derived from an EMBL/GenBank/DDBJ whole genome shotgun (WGS) entry which is preliminary data.</text>
</comment>
<reference evidence="1" key="1">
    <citation type="journal article" date="2015" name="Nature">
        <title>Complex archaea that bridge the gap between prokaryotes and eukaryotes.</title>
        <authorList>
            <person name="Spang A."/>
            <person name="Saw J.H."/>
            <person name="Jorgensen S.L."/>
            <person name="Zaremba-Niedzwiedzka K."/>
            <person name="Martijn J."/>
            <person name="Lind A.E."/>
            <person name="van Eijk R."/>
            <person name="Schleper C."/>
            <person name="Guy L."/>
            <person name="Ettema T.J."/>
        </authorList>
    </citation>
    <scope>NUCLEOTIDE SEQUENCE</scope>
</reference>
<dbReference type="SUPFAM" id="SSF52833">
    <property type="entry name" value="Thioredoxin-like"/>
    <property type="match status" value="1"/>
</dbReference>
<evidence type="ECO:0000313" key="1">
    <source>
        <dbReference type="EMBL" id="KKN49111.1"/>
    </source>
</evidence>
<name>A0A0F9TJC3_9ZZZZ</name>
<sequence length="113" mass="13057">MITVYGIKNCDTVKKARRWLEANGVAFQFHDFRDDGIDQKTIDVWLQSVSWETLLNKRSTTWRQVDQAQRDNINRESAIALMLASPSIIKRPVLVKNDIILVGFDDEIYTTSL</sequence>